<gene>
    <name evidence="14" type="primary">dsbB</name>
    <name evidence="16" type="ORF">JM946_09840</name>
</gene>
<name>A0ABS1WVQ2_9GAMM</name>
<keyword evidence="5" id="KW-0997">Cell inner membrane</keyword>
<feature type="disulfide bond" description="Redox-active" evidence="14">
    <location>
        <begin position="33"/>
        <end position="36"/>
    </location>
</feature>
<dbReference type="EMBL" id="JAEVLS010000002">
    <property type="protein sequence ID" value="MBM0105052.1"/>
    <property type="molecule type" value="Genomic_DNA"/>
</dbReference>
<evidence type="ECO:0000256" key="5">
    <source>
        <dbReference type="ARBA" id="ARBA00022519"/>
    </source>
</evidence>
<feature type="transmembrane region" description="Helical" evidence="15">
    <location>
        <begin position="139"/>
        <end position="159"/>
    </location>
</feature>
<keyword evidence="3 14" id="KW-0813">Transport</keyword>
<evidence type="ECO:0000256" key="15">
    <source>
        <dbReference type="SAM" id="Phobius"/>
    </source>
</evidence>
<evidence type="ECO:0000313" key="16">
    <source>
        <dbReference type="EMBL" id="MBM0105052.1"/>
    </source>
</evidence>
<dbReference type="PANTHER" id="PTHR36570">
    <property type="entry name" value="DISULFIDE BOND FORMATION PROTEIN B"/>
    <property type="match status" value="1"/>
</dbReference>
<evidence type="ECO:0000256" key="14">
    <source>
        <dbReference type="HAMAP-Rule" id="MF_00286"/>
    </source>
</evidence>
<reference evidence="16 17" key="1">
    <citation type="journal article" date="2021" name="Int. J. Syst. Evol. Microbiol.">
        <title>Steroidobacter gossypii sp. nov., isolated from soil of cotton cropping field.</title>
        <authorList>
            <person name="Huang R."/>
            <person name="Yang S."/>
            <person name="Zhen C."/>
            <person name="Liu W."/>
        </authorList>
    </citation>
    <scope>NUCLEOTIDE SEQUENCE [LARGE SCALE GENOMIC DNA]</scope>
    <source>
        <strain evidence="16 17">S1-65</strain>
    </source>
</reference>
<evidence type="ECO:0000256" key="2">
    <source>
        <dbReference type="ARBA" id="ARBA00008823"/>
    </source>
</evidence>
<comment type="similarity">
    <text evidence="2 14">Belongs to the DsbB family.</text>
</comment>
<keyword evidence="9 14" id="KW-0560">Oxidoreductase</keyword>
<keyword evidence="8 14" id="KW-1133">Transmembrane helix</keyword>
<evidence type="ECO:0000256" key="6">
    <source>
        <dbReference type="ARBA" id="ARBA00022692"/>
    </source>
</evidence>
<evidence type="ECO:0000256" key="10">
    <source>
        <dbReference type="ARBA" id="ARBA00023136"/>
    </source>
</evidence>
<evidence type="ECO:0000256" key="7">
    <source>
        <dbReference type="ARBA" id="ARBA00022982"/>
    </source>
</evidence>
<evidence type="ECO:0000256" key="1">
    <source>
        <dbReference type="ARBA" id="ARBA00004429"/>
    </source>
</evidence>
<keyword evidence="6 14" id="KW-0812">Transmembrane</keyword>
<evidence type="ECO:0000256" key="12">
    <source>
        <dbReference type="ARBA" id="ARBA00023186"/>
    </source>
</evidence>
<comment type="caution">
    <text evidence="14">Lacks conserved residue(s) required for the propagation of feature annotation.</text>
</comment>
<keyword evidence="13 14" id="KW-0676">Redox-active center</keyword>
<evidence type="ECO:0000256" key="4">
    <source>
        <dbReference type="ARBA" id="ARBA00022475"/>
    </source>
</evidence>
<dbReference type="PANTHER" id="PTHR36570:SF3">
    <property type="entry name" value="DISULFIDE BOND FORMATION PROTEIN B"/>
    <property type="match status" value="1"/>
</dbReference>
<dbReference type="Gene3D" id="1.20.1550.10">
    <property type="entry name" value="DsbB-like"/>
    <property type="match status" value="1"/>
</dbReference>
<evidence type="ECO:0000256" key="8">
    <source>
        <dbReference type="ARBA" id="ARBA00022989"/>
    </source>
</evidence>
<evidence type="ECO:0000313" key="17">
    <source>
        <dbReference type="Proteomes" id="UP000661077"/>
    </source>
</evidence>
<feature type="topological domain" description="Cytoplasmic" evidence="14">
    <location>
        <begin position="159"/>
        <end position="162"/>
    </location>
</feature>
<comment type="function">
    <text evidence="14">Required for disulfide bond formation in some periplasmic proteins. Acts by oxidizing the DsbA protein.</text>
</comment>
<keyword evidence="17" id="KW-1185">Reference proteome</keyword>
<protein>
    <recommendedName>
        <fullName evidence="14">Disulfide bond formation protein B</fullName>
    </recommendedName>
    <alternativeName>
        <fullName evidence="14">Disulfide oxidoreductase</fullName>
    </alternativeName>
</protein>
<keyword evidence="7 14" id="KW-0249">Electron transport</keyword>
<dbReference type="InterPro" id="IPR003752">
    <property type="entry name" value="DiS_bond_form_DsbB/BdbC"/>
</dbReference>
<organism evidence="16 17">
    <name type="scientific">Steroidobacter gossypii</name>
    <dbReference type="NCBI Taxonomy" id="2805490"/>
    <lineage>
        <taxon>Bacteria</taxon>
        <taxon>Pseudomonadati</taxon>
        <taxon>Pseudomonadota</taxon>
        <taxon>Gammaproteobacteria</taxon>
        <taxon>Steroidobacterales</taxon>
        <taxon>Steroidobacteraceae</taxon>
        <taxon>Steroidobacter</taxon>
    </lineage>
</organism>
<keyword evidence="12 14" id="KW-0143">Chaperone</keyword>
<comment type="subcellular location">
    <subcellularLocation>
        <location evidence="1">Cell inner membrane</location>
        <topology evidence="1">Multi-pass membrane protein</topology>
    </subcellularLocation>
    <subcellularLocation>
        <location evidence="14">Cell membrane</location>
        <topology evidence="14">Multi-pass membrane protein</topology>
    </subcellularLocation>
</comment>
<accession>A0ABS1WVQ2</accession>
<dbReference type="SUPFAM" id="SSF158442">
    <property type="entry name" value="DsbB-like"/>
    <property type="match status" value="1"/>
</dbReference>
<comment type="caution">
    <text evidence="16">The sequence shown here is derived from an EMBL/GenBank/DDBJ whole genome shotgun (WGS) entry which is preliminary data.</text>
</comment>
<dbReference type="Proteomes" id="UP000661077">
    <property type="component" value="Unassembled WGS sequence"/>
</dbReference>
<feature type="topological domain" description="Periplasmic" evidence="14">
    <location>
        <begin position="24"/>
        <end position="41"/>
    </location>
</feature>
<evidence type="ECO:0000256" key="9">
    <source>
        <dbReference type="ARBA" id="ARBA00023002"/>
    </source>
</evidence>
<evidence type="ECO:0000256" key="11">
    <source>
        <dbReference type="ARBA" id="ARBA00023157"/>
    </source>
</evidence>
<feature type="topological domain" description="Cytoplasmic" evidence="14">
    <location>
        <begin position="59"/>
        <end position="64"/>
    </location>
</feature>
<feature type="transmembrane region" description="Helical" evidence="15">
    <location>
        <begin position="68"/>
        <end position="86"/>
    </location>
</feature>
<keyword evidence="4 14" id="KW-1003">Cell membrane</keyword>
<dbReference type="NCBIfam" id="NF003354">
    <property type="entry name" value="PRK04388.1"/>
    <property type="match status" value="1"/>
</dbReference>
<keyword evidence="11 14" id="KW-1015">Disulfide bond</keyword>
<feature type="transmembrane region" description="Helical" evidence="15">
    <location>
        <begin position="37"/>
        <end position="56"/>
    </location>
</feature>
<dbReference type="InterPro" id="IPR022920">
    <property type="entry name" value="Disulphide_bond_form_DsbB"/>
</dbReference>
<sequence length="162" mass="16970">MNRRAGNALGFVACAALMGYALYAEHVLGLAPCPLCIFQRVAVIVVGVLFLIAALHNPSGKGSIGYGVLIDLAALIGVGISARHIWIQAQPPGTVAACGADLDYLLDILPVTEVVNKVLTGSGECGKVDWTLLGLSMPWWVLISLALLSAWAVIVNIAARPR</sequence>
<evidence type="ECO:0000256" key="13">
    <source>
        <dbReference type="ARBA" id="ARBA00023284"/>
    </source>
</evidence>
<proteinExistence type="inferred from homology"/>
<dbReference type="HAMAP" id="MF_00286">
    <property type="entry name" value="DsbB"/>
    <property type="match status" value="1"/>
</dbReference>
<dbReference type="InterPro" id="IPR023380">
    <property type="entry name" value="DsbB-like_sf"/>
</dbReference>
<dbReference type="RefSeq" id="WP_203167877.1">
    <property type="nucleotide sequence ID" value="NZ_JAEVLS010000002.1"/>
</dbReference>
<evidence type="ECO:0000256" key="3">
    <source>
        <dbReference type="ARBA" id="ARBA00022448"/>
    </source>
</evidence>
<keyword evidence="10 14" id="KW-0472">Membrane</keyword>
<dbReference type="Pfam" id="PF02600">
    <property type="entry name" value="DsbB"/>
    <property type="match status" value="1"/>
</dbReference>
<dbReference type="InterPro" id="IPR050183">
    <property type="entry name" value="DsbB"/>
</dbReference>
<feature type="topological domain" description="Cytoplasmic" evidence="14">
    <location>
        <begin position="1"/>
        <end position="6"/>
    </location>
</feature>